<name>A0A6J5M475_9CAUD</name>
<evidence type="ECO:0000313" key="1">
    <source>
        <dbReference type="EMBL" id="CAB4141468.1"/>
    </source>
</evidence>
<proteinExistence type="predicted"/>
<sequence>MTACTPHAAASQLALTGWPGVPTMPHIEEMVVSDPLFNWEQLFPEDATKLGEYLQEIGHRPVCRLDIRITSLEELKKAAVLISELNKTLQVLAYADDRHEALRVILARGAMQQARIGLKYLRTKKFLAGQKKNTTRSVPWPVQVGDLDRPWKGPKAD</sequence>
<reference evidence="1" key="1">
    <citation type="submission" date="2020-04" db="EMBL/GenBank/DDBJ databases">
        <authorList>
            <person name="Chiriac C."/>
            <person name="Salcher M."/>
            <person name="Ghai R."/>
            <person name="Kavagutti S V."/>
        </authorList>
    </citation>
    <scope>NUCLEOTIDE SEQUENCE</scope>
</reference>
<protein>
    <submittedName>
        <fullName evidence="1">Uncharacterized protein</fullName>
    </submittedName>
</protein>
<accession>A0A6J5M475</accession>
<gene>
    <name evidence="1" type="ORF">UFOVP417_27</name>
</gene>
<dbReference type="EMBL" id="LR796393">
    <property type="protein sequence ID" value="CAB4141468.1"/>
    <property type="molecule type" value="Genomic_DNA"/>
</dbReference>
<organism evidence="1">
    <name type="scientific">uncultured Caudovirales phage</name>
    <dbReference type="NCBI Taxonomy" id="2100421"/>
    <lineage>
        <taxon>Viruses</taxon>
        <taxon>Duplodnaviria</taxon>
        <taxon>Heunggongvirae</taxon>
        <taxon>Uroviricota</taxon>
        <taxon>Caudoviricetes</taxon>
        <taxon>Peduoviridae</taxon>
        <taxon>Maltschvirus</taxon>
        <taxon>Maltschvirus maltsch</taxon>
    </lineage>
</organism>